<evidence type="ECO:0000256" key="2">
    <source>
        <dbReference type="ARBA" id="ARBA00022540"/>
    </source>
</evidence>
<dbReference type="FunCoup" id="A0A1E5RZY0">
    <property type="interactions" value="497"/>
</dbReference>
<keyword evidence="2 9" id="KW-0396">Initiation factor</keyword>
<dbReference type="SUPFAM" id="SSF52156">
    <property type="entry name" value="Initiation factor IF2/eIF5b, domain 3"/>
    <property type="match status" value="1"/>
</dbReference>
<feature type="compositionally biased region" description="Polar residues" evidence="7">
    <location>
        <begin position="518"/>
        <end position="528"/>
    </location>
</feature>
<comment type="function">
    <text evidence="6">One of the essential components for the initiation of protein synthesis. Protects formylmethionyl-tRNA from spontaneous hydrolysis and promotes its binding to the 30S ribosomal subunits. Also involved in the hydrolysis of GTP during the formation of the 70S ribosomal complex.</text>
</comment>
<dbReference type="InterPro" id="IPR009000">
    <property type="entry name" value="Transl_B-barrel_sf"/>
</dbReference>
<evidence type="ECO:0000313" key="9">
    <source>
        <dbReference type="EMBL" id="OEJ92396.1"/>
    </source>
</evidence>
<dbReference type="NCBIfam" id="TIGR00231">
    <property type="entry name" value="small_GTP"/>
    <property type="match status" value="1"/>
</dbReference>
<dbReference type="InterPro" id="IPR053905">
    <property type="entry name" value="EF-G-like_DII"/>
</dbReference>
<dbReference type="GO" id="GO:0003743">
    <property type="term" value="F:translation initiation factor activity"/>
    <property type="evidence" value="ECO:0007669"/>
    <property type="project" value="UniProtKB-KW"/>
</dbReference>
<dbReference type="FunFam" id="3.40.50.10050:FF:000001">
    <property type="entry name" value="Translation initiation factor IF-2"/>
    <property type="match status" value="1"/>
</dbReference>
<evidence type="ECO:0000256" key="3">
    <source>
        <dbReference type="ARBA" id="ARBA00022741"/>
    </source>
</evidence>
<feature type="region of interest" description="Disordered" evidence="7">
    <location>
        <begin position="503"/>
        <end position="528"/>
    </location>
</feature>
<keyword evidence="10" id="KW-1185">Reference proteome</keyword>
<dbReference type="STRING" id="56408.A0A1E5RZY0"/>
<reference evidence="10" key="1">
    <citation type="journal article" date="2016" name="Genome Announc.">
        <title>Genome sequences of three species of Hanseniaspora isolated from spontaneous wine fermentations.</title>
        <authorList>
            <person name="Sternes P.R."/>
            <person name="Lee D."/>
            <person name="Kutyna D.R."/>
            <person name="Borneman A.R."/>
        </authorList>
    </citation>
    <scope>NUCLEOTIDE SEQUENCE [LARGE SCALE GENOMIC DNA]</scope>
    <source>
        <strain evidence="10">AWRI3579</strain>
    </source>
</reference>
<dbReference type="EMBL" id="LPNM01000001">
    <property type="protein sequence ID" value="OEJ92396.1"/>
    <property type="molecule type" value="Genomic_DNA"/>
</dbReference>
<dbReference type="InterPro" id="IPR036925">
    <property type="entry name" value="TIF_IF2_dom3_sf"/>
</dbReference>
<dbReference type="FunFam" id="3.40.50.300:FF:000019">
    <property type="entry name" value="Translation initiation factor IF-2"/>
    <property type="match status" value="1"/>
</dbReference>
<dbReference type="CDD" id="cd03702">
    <property type="entry name" value="IF2_mtIF2_II"/>
    <property type="match status" value="1"/>
</dbReference>
<evidence type="ECO:0000256" key="5">
    <source>
        <dbReference type="ARBA" id="ARBA00023134"/>
    </source>
</evidence>
<sequence>MFFTQLTLKCCRPYSTLFCTSQSVLLKNFTYLQPLPSKIISIQNCISLNQPELFQQRKSFHTFKKKKKKTNNHEKLKPLTFAIPNHISLNNLSNLININYEMLEAKLVKLGFKNLTSKYILTKEYIELILQEFNYDLSALDGKGTTEEVTSDNCYNELKQPIEPKYLVKRPPIVTIMGHVDHGKTTILDHLRKSNIVNAEHGGITQHIGAFQVITPVSKSQITFLDTPGHSAFLKMRERGAAITDIIILVISLEDSVKPQTLEAMKHIKKYFNLNDMLGSTTDTITDPSKDDNIVPLIVAVTKIDKFKNNKREYEQKLNKLESDLMNQGIPIEKIGGDVAVVPISAKTGENMDALEEQVVFLSELLDLKAEQNHGQQGCMEGYIIESSKDLHVGPKATVLVKRGEIKMGNIILCGKTYCKVKTMKNDLGENIATIKTVKPGQVVQLTGWKDLPQAGDEVLQVKNENIAKKAIAKKLHLLDLEYKNSQIDKINEQQYEHVLLREEQKDGKSEEEDSETDQINGSETASNGPQKVNFIIKADVSGSVEAIKECIEPIGNDEVQVGVVSSSVGVPTESDLKLAKISNAQILCFNLPNIPNDIINNTDKIAIEKFNVIYKLIESVVETCSSKLAPIIQENKLATIEIKNVMSYTTKKKTIKIAGCKILQGSLKKNSLVKVMRGEGESQTCVYKGKLESLKQGKLDATEIHKGQECGLTFEKFDRFETGDAIVVYEVNEIKRHL</sequence>
<evidence type="ECO:0000256" key="7">
    <source>
        <dbReference type="SAM" id="MobiDB-lite"/>
    </source>
</evidence>
<gene>
    <name evidence="9" type="ORF">AWRI3579_g84</name>
</gene>
<dbReference type="GO" id="GO:0003924">
    <property type="term" value="F:GTPase activity"/>
    <property type="evidence" value="ECO:0007669"/>
    <property type="project" value="InterPro"/>
</dbReference>
<dbReference type="CDD" id="cd03692">
    <property type="entry name" value="mtIF2_IVc"/>
    <property type="match status" value="1"/>
</dbReference>
<comment type="similarity">
    <text evidence="1">Belongs to the TRAFAC class translation factor GTPase superfamily. Classic translation factor GTPase family. IF-2 subfamily.</text>
</comment>
<dbReference type="Proteomes" id="UP000095728">
    <property type="component" value="Unassembled WGS sequence"/>
</dbReference>
<dbReference type="SUPFAM" id="SSF52540">
    <property type="entry name" value="P-loop containing nucleoside triphosphate hydrolases"/>
    <property type="match status" value="1"/>
</dbReference>
<dbReference type="InterPro" id="IPR023115">
    <property type="entry name" value="TIF_IF2_dom3"/>
</dbReference>
<dbReference type="Gene3D" id="2.40.30.10">
    <property type="entry name" value="Translation factors"/>
    <property type="match status" value="2"/>
</dbReference>
<evidence type="ECO:0000256" key="4">
    <source>
        <dbReference type="ARBA" id="ARBA00022917"/>
    </source>
</evidence>
<comment type="caution">
    <text evidence="9">The sequence shown here is derived from an EMBL/GenBank/DDBJ whole genome shotgun (WGS) entry which is preliminary data.</text>
</comment>
<dbReference type="Gene3D" id="3.40.50.300">
    <property type="entry name" value="P-loop containing nucleotide triphosphate hydrolases"/>
    <property type="match status" value="1"/>
</dbReference>
<dbReference type="PROSITE" id="PS51722">
    <property type="entry name" value="G_TR_2"/>
    <property type="match status" value="1"/>
</dbReference>
<keyword evidence="5" id="KW-0342">GTP-binding</keyword>
<proteinExistence type="inferred from homology"/>
<dbReference type="GO" id="GO:0005525">
    <property type="term" value="F:GTP binding"/>
    <property type="evidence" value="ECO:0007669"/>
    <property type="project" value="UniProtKB-KW"/>
</dbReference>
<dbReference type="GO" id="GO:0005737">
    <property type="term" value="C:cytoplasm"/>
    <property type="evidence" value="ECO:0007669"/>
    <property type="project" value="TreeGrafter"/>
</dbReference>
<accession>A0A1E5RZY0</accession>
<dbReference type="InParanoid" id="A0A1E5RZY0"/>
<dbReference type="Gene3D" id="3.40.50.10050">
    <property type="entry name" value="Translation initiation factor IF- 2, domain 3"/>
    <property type="match status" value="1"/>
</dbReference>
<dbReference type="AlphaFoldDB" id="A0A1E5RZY0"/>
<name>A0A1E5RZY0_9ASCO</name>
<dbReference type="SUPFAM" id="SSF50447">
    <property type="entry name" value="Translation proteins"/>
    <property type="match status" value="2"/>
</dbReference>
<dbReference type="InterPro" id="IPR027417">
    <property type="entry name" value="P-loop_NTPase"/>
</dbReference>
<dbReference type="InterPro" id="IPR044145">
    <property type="entry name" value="IF2_II"/>
</dbReference>
<dbReference type="InterPro" id="IPR000795">
    <property type="entry name" value="T_Tr_GTP-bd_dom"/>
</dbReference>
<dbReference type="CDD" id="cd01887">
    <property type="entry name" value="IF2_eIF5B"/>
    <property type="match status" value="1"/>
</dbReference>
<organism evidence="9 10">
    <name type="scientific">Hanseniaspora osmophila</name>
    <dbReference type="NCBI Taxonomy" id="56408"/>
    <lineage>
        <taxon>Eukaryota</taxon>
        <taxon>Fungi</taxon>
        <taxon>Dikarya</taxon>
        <taxon>Ascomycota</taxon>
        <taxon>Saccharomycotina</taxon>
        <taxon>Saccharomycetes</taxon>
        <taxon>Saccharomycodales</taxon>
        <taxon>Saccharomycodaceae</taxon>
        <taxon>Hanseniaspora</taxon>
    </lineage>
</organism>
<dbReference type="OrthoDB" id="361630at2759"/>
<evidence type="ECO:0000256" key="6">
    <source>
        <dbReference type="ARBA" id="ARBA00025162"/>
    </source>
</evidence>
<dbReference type="Pfam" id="PF00009">
    <property type="entry name" value="GTP_EFTU"/>
    <property type="match status" value="1"/>
</dbReference>
<evidence type="ECO:0000256" key="1">
    <source>
        <dbReference type="ARBA" id="ARBA00007733"/>
    </source>
</evidence>
<dbReference type="FunFam" id="2.40.30.10:FF:000008">
    <property type="entry name" value="Translation initiation factor IF-2"/>
    <property type="match status" value="1"/>
</dbReference>
<evidence type="ECO:0000313" key="10">
    <source>
        <dbReference type="Proteomes" id="UP000095728"/>
    </source>
</evidence>
<dbReference type="Pfam" id="PF11987">
    <property type="entry name" value="IF-2"/>
    <property type="match status" value="1"/>
</dbReference>
<dbReference type="PANTHER" id="PTHR43381:SF20">
    <property type="entry name" value="TRANSLATION INITIATION FACTOR IF-2, MITOCHONDRIAL"/>
    <property type="match status" value="1"/>
</dbReference>
<evidence type="ECO:0000259" key="8">
    <source>
        <dbReference type="PROSITE" id="PS51722"/>
    </source>
</evidence>
<protein>
    <submittedName>
        <fullName evidence="9">Translation initiation factor IF-2, mitochondrial</fullName>
    </submittedName>
</protein>
<dbReference type="PANTHER" id="PTHR43381">
    <property type="entry name" value="TRANSLATION INITIATION FACTOR IF-2-RELATED"/>
    <property type="match status" value="1"/>
</dbReference>
<feature type="domain" description="Tr-type G" evidence="8">
    <location>
        <begin position="169"/>
        <end position="369"/>
    </location>
</feature>
<dbReference type="InterPro" id="IPR005225">
    <property type="entry name" value="Small_GTP-bd"/>
</dbReference>
<keyword evidence="3" id="KW-0547">Nucleotide-binding</keyword>
<keyword evidence="4" id="KW-0648">Protein biosynthesis</keyword>
<dbReference type="InterPro" id="IPR015760">
    <property type="entry name" value="TIF_IF2"/>
</dbReference>
<dbReference type="Pfam" id="PF22042">
    <property type="entry name" value="EF-G_D2"/>
    <property type="match status" value="1"/>
</dbReference>